<gene>
    <name evidence="1" type="ORF">ACFSOY_17060</name>
</gene>
<dbReference type="EMBL" id="JBHUIO010000011">
    <property type="protein sequence ID" value="MFD2171673.1"/>
    <property type="molecule type" value="Genomic_DNA"/>
</dbReference>
<evidence type="ECO:0000313" key="1">
    <source>
        <dbReference type="EMBL" id="MFD2171673.1"/>
    </source>
</evidence>
<accession>A0ABW5A212</accession>
<name>A0ABW5A212_9BACL</name>
<comment type="caution">
    <text evidence="1">The sequence shown here is derived from an EMBL/GenBank/DDBJ whole genome shotgun (WGS) entry which is preliminary data.</text>
</comment>
<proteinExistence type="predicted"/>
<evidence type="ECO:0000313" key="2">
    <source>
        <dbReference type="Proteomes" id="UP001597343"/>
    </source>
</evidence>
<reference evidence="2" key="1">
    <citation type="journal article" date="2019" name="Int. J. Syst. Evol. Microbiol.">
        <title>The Global Catalogue of Microorganisms (GCM) 10K type strain sequencing project: providing services to taxonomists for standard genome sequencing and annotation.</title>
        <authorList>
            <consortium name="The Broad Institute Genomics Platform"/>
            <consortium name="The Broad Institute Genome Sequencing Center for Infectious Disease"/>
            <person name="Wu L."/>
            <person name="Ma J."/>
        </authorList>
    </citation>
    <scope>NUCLEOTIDE SEQUENCE [LARGE SCALE GENOMIC DNA]</scope>
    <source>
        <strain evidence="2">CGMCC 1.13574</strain>
    </source>
</reference>
<protein>
    <submittedName>
        <fullName evidence="1">Uncharacterized protein</fullName>
    </submittedName>
</protein>
<keyword evidence="2" id="KW-1185">Reference proteome</keyword>
<dbReference type="Proteomes" id="UP001597343">
    <property type="component" value="Unassembled WGS sequence"/>
</dbReference>
<dbReference type="RefSeq" id="WP_386048677.1">
    <property type="nucleotide sequence ID" value="NZ_JBHUIO010000011.1"/>
</dbReference>
<organism evidence="1 2">
    <name type="scientific">Tumebacillus lipolyticus</name>
    <dbReference type="NCBI Taxonomy" id="1280370"/>
    <lineage>
        <taxon>Bacteria</taxon>
        <taxon>Bacillati</taxon>
        <taxon>Bacillota</taxon>
        <taxon>Bacilli</taxon>
        <taxon>Bacillales</taxon>
        <taxon>Alicyclobacillaceae</taxon>
        <taxon>Tumebacillus</taxon>
    </lineage>
</organism>
<sequence length="129" mass="14536">MTVELFDFKSALKRTKLNPVQKMTLSSRFKGREFPIATEQDNVYEVTFGETVINIRAIESGLTPDEMDLIADILSRTRKNEQKAMLDMLTMIQVYPLAQETIDTLIKEWGENGVEAKLIAGPALESVTP</sequence>